<protein>
    <recommendedName>
        <fullName evidence="1">Peptidase C1A papain C-terminal domain-containing protein</fullName>
    </recommendedName>
</protein>
<dbReference type="InterPro" id="IPR000668">
    <property type="entry name" value="Peptidase_C1A_C"/>
</dbReference>
<accession>T1GJN0</accession>
<dbReference type="SUPFAM" id="SSF54001">
    <property type="entry name" value="Cysteine proteinases"/>
    <property type="match status" value="1"/>
</dbReference>
<dbReference type="Proteomes" id="UP000015102">
    <property type="component" value="Unassembled WGS sequence"/>
</dbReference>
<dbReference type="HOGENOM" id="CLU_2152081_0_0_1"/>
<dbReference type="EnsemblMetazoa" id="MESCA003680-RA">
    <property type="protein sequence ID" value="MESCA003680-PA"/>
    <property type="gene ID" value="MESCA003680"/>
</dbReference>
<dbReference type="GO" id="GO:0006508">
    <property type="term" value="P:proteolysis"/>
    <property type="evidence" value="ECO:0007669"/>
    <property type="project" value="InterPro"/>
</dbReference>
<dbReference type="InterPro" id="IPR038765">
    <property type="entry name" value="Papain-like_cys_pep_sf"/>
</dbReference>
<sequence>MLYSSECWALTSKDEIMILTFESFVGREYEVLEQLISGPLVALISGDAMKRFHHRLDVIQSSDCESYKTDHAIQIVGYDMTAKIPYYIVRNSWGTGFDWLIFLRKQAGMGSV</sequence>
<evidence type="ECO:0000313" key="2">
    <source>
        <dbReference type="EnsemblMetazoa" id="MESCA003680-PA"/>
    </source>
</evidence>
<dbReference type="AlphaFoldDB" id="T1GJN0"/>
<evidence type="ECO:0000313" key="3">
    <source>
        <dbReference type="Proteomes" id="UP000015102"/>
    </source>
</evidence>
<dbReference type="EMBL" id="CAQQ02003449">
    <property type="status" value="NOT_ANNOTATED_CDS"/>
    <property type="molecule type" value="Genomic_DNA"/>
</dbReference>
<organism evidence="2 3">
    <name type="scientific">Megaselia scalaris</name>
    <name type="common">Humpbacked fly</name>
    <name type="synonym">Phora scalaris</name>
    <dbReference type="NCBI Taxonomy" id="36166"/>
    <lineage>
        <taxon>Eukaryota</taxon>
        <taxon>Metazoa</taxon>
        <taxon>Ecdysozoa</taxon>
        <taxon>Arthropoda</taxon>
        <taxon>Hexapoda</taxon>
        <taxon>Insecta</taxon>
        <taxon>Pterygota</taxon>
        <taxon>Neoptera</taxon>
        <taxon>Endopterygota</taxon>
        <taxon>Diptera</taxon>
        <taxon>Brachycera</taxon>
        <taxon>Muscomorpha</taxon>
        <taxon>Platypezoidea</taxon>
        <taxon>Phoridae</taxon>
        <taxon>Megaseliini</taxon>
        <taxon>Megaselia</taxon>
    </lineage>
</organism>
<dbReference type="EMBL" id="CAQQ02003450">
    <property type="status" value="NOT_ANNOTATED_CDS"/>
    <property type="molecule type" value="Genomic_DNA"/>
</dbReference>
<feature type="domain" description="Peptidase C1A papain C-terminal" evidence="1">
    <location>
        <begin position="18"/>
        <end position="97"/>
    </location>
</feature>
<name>T1GJN0_MEGSC</name>
<dbReference type="EMBL" id="CAQQ02003448">
    <property type="status" value="NOT_ANNOTATED_CDS"/>
    <property type="molecule type" value="Genomic_DNA"/>
</dbReference>
<dbReference type="STRING" id="36166.T1GJN0"/>
<evidence type="ECO:0000259" key="1">
    <source>
        <dbReference type="Pfam" id="PF00112"/>
    </source>
</evidence>
<reference evidence="2" key="2">
    <citation type="submission" date="2015-06" db="UniProtKB">
        <authorList>
            <consortium name="EnsemblMetazoa"/>
        </authorList>
    </citation>
    <scope>IDENTIFICATION</scope>
</reference>
<dbReference type="InterPro" id="IPR025660">
    <property type="entry name" value="Pept_his_AS"/>
</dbReference>
<reference evidence="3" key="1">
    <citation type="submission" date="2013-02" db="EMBL/GenBank/DDBJ databases">
        <authorList>
            <person name="Hughes D."/>
        </authorList>
    </citation>
    <scope>NUCLEOTIDE SEQUENCE</scope>
    <source>
        <strain>Durham</strain>
        <strain evidence="3">NC isolate 2 -- Noor lab</strain>
    </source>
</reference>
<dbReference type="Gene3D" id="3.90.70.10">
    <property type="entry name" value="Cysteine proteinases"/>
    <property type="match status" value="1"/>
</dbReference>
<dbReference type="EMBL" id="CAQQ02003451">
    <property type="status" value="NOT_ANNOTATED_CDS"/>
    <property type="molecule type" value="Genomic_DNA"/>
</dbReference>
<dbReference type="PROSITE" id="PS00639">
    <property type="entry name" value="THIOL_PROTEASE_HIS"/>
    <property type="match status" value="1"/>
</dbReference>
<dbReference type="Pfam" id="PF00112">
    <property type="entry name" value="Peptidase_C1"/>
    <property type="match status" value="1"/>
</dbReference>
<proteinExistence type="predicted"/>
<keyword evidence="3" id="KW-1185">Reference proteome</keyword>
<dbReference type="GO" id="GO:0008234">
    <property type="term" value="F:cysteine-type peptidase activity"/>
    <property type="evidence" value="ECO:0007669"/>
    <property type="project" value="InterPro"/>
</dbReference>